<evidence type="ECO:0000259" key="3">
    <source>
        <dbReference type="Pfam" id="PF02826"/>
    </source>
</evidence>
<protein>
    <recommendedName>
        <fullName evidence="3">D-isomer specific 2-hydroxyacid dehydrogenase NAD-binding domain-containing protein</fullName>
    </recommendedName>
</protein>
<dbReference type="GO" id="GO:0051287">
    <property type="term" value="F:NAD binding"/>
    <property type="evidence" value="ECO:0007669"/>
    <property type="project" value="InterPro"/>
</dbReference>
<dbReference type="EMBL" id="UINC01166901">
    <property type="protein sequence ID" value="SVD69104.1"/>
    <property type="molecule type" value="Genomic_DNA"/>
</dbReference>
<organism evidence="4">
    <name type="scientific">marine metagenome</name>
    <dbReference type="NCBI Taxonomy" id="408172"/>
    <lineage>
        <taxon>unclassified sequences</taxon>
        <taxon>metagenomes</taxon>
        <taxon>ecological metagenomes</taxon>
    </lineage>
</organism>
<name>A0A382XE11_9ZZZZ</name>
<dbReference type="SUPFAM" id="SSF51735">
    <property type="entry name" value="NAD(P)-binding Rossmann-fold domains"/>
    <property type="match status" value="1"/>
</dbReference>
<gene>
    <name evidence="4" type="ORF">METZ01_LOCUS421958</name>
</gene>
<dbReference type="Gene3D" id="3.40.50.720">
    <property type="entry name" value="NAD(P)-binding Rossmann-like Domain"/>
    <property type="match status" value="2"/>
</dbReference>
<evidence type="ECO:0000256" key="2">
    <source>
        <dbReference type="ARBA" id="ARBA00023027"/>
    </source>
</evidence>
<feature type="non-terminal residue" evidence="4">
    <location>
        <position position="1"/>
    </location>
</feature>
<feature type="domain" description="D-isomer specific 2-hydroxyacid dehydrogenase NAD-binding" evidence="3">
    <location>
        <begin position="8"/>
        <end position="107"/>
    </location>
</feature>
<dbReference type="Pfam" id="PF02826">
    <property type="entry name" value="2-Hacid_dh_C"/>
    <property type="match status" value="1"/>
</dbReference>
<reference evidence="4" key="1">
    <citation type="submission" date="2018-05" db="EMBL/GenBank/DDBJ databases">
        <authorList>
            <person name="Lanie J.A."/>
            <person name="Ng W.-L."/>
            <person name="Kazmierczak K.M."/>
            <person name="Andrzejewski T.M."/>
            <person name="Davidsen T.M."/>
            <person name="Wayne K.J."/>
            <person name="Tettelin H."/>
            <person name="Glass J.I."/>
            <person name="Rusch D."/>
            <person name="Podicherti R."/>
            <person name="Tsui H.-C.T."/>
            <person name="Winkler M.E."/>
        </authorList>
    </citation>
    <scope>NUCLEOTIDE SEQUENCE</scope>
</reference>
<dbReference type="PANTHER" id="PTHR43333">
    <property type="entry name" value="2-HACID_DH_C DOMAIN-CONTAINING PROTEIN"/>
    <property type="match status" value="1"/>
</dbReference>
<accession>A0A382XE11</accession>
<dbReference type="AlphaFoldDB" id="A0A382XE11"/>
<keyword evidence="2" id="KW-0520">NAD</keyword>
<dbReference type="InterPro" id="IPR036291">
    <property type="entry name" value="NAD(P)-bd_dom_sf"/>
</dbReference>
<dbReference type="InterPro" id="IPR006140">
    <property type="entry name" value="D-isomer_DH_NAD-bd"/>
</dbReference>
<evidence type="ECO:0000313" key="4">
    <source>
        <dbReference type="EMBL" id="SVD69104.1"/>
    </source>
</evidence>
<evidence type="ECO:0000256" key="1">
    <source>
        <dbReference type="ARBA" id="ARBA00023002"/>
    </source>
</evidence>
<keyword evidence="1" id="KW-0560">Oxidoreductase</keyword>
<proteinExistence type="predicted"/>
<sequence>EKIPEVEEVWAMDRLDELISKVDWFVVTAPITKETSNLIDARRIGLLKKDAYIVIISRRGIVDEAALANALITKSIAGAAIDAFAKEPLSDESPFWDMENCIISAHASAYTKEMALGRMNVFQENLRRYLNKENFLYVCDKKAGF</sequence>
<dbReference type="GO" id="GO:0016491">
    <property type="term" value="F:oxidoreductase activity"/>
    <property type="evidence" value="ECO:0007669"/>
    <property type="project" value="UniProtKB-KW"/>
</dbReference>
<dbReference type="PANTHER" id="PTHR43333:SF1">
    <property type="entry name" value="D-ISOMER SPECIFIC 2-HYDROXYACID DEHYDROGENASE NAD-BINDING DOMAIN-CONTAINING PROTEIN"/>
    <property type="match status" value="1"/>
</dbReference>